<reference evidence="2" key="1">
    <citation type="submission" date="2021-01" db="EMBL/GenBank/DDBJ databases">
        <title>Whole genome shotgun sequence of Actinocatenispora rupis NBRC 107355.</title>
        <authorList>
            <person name="Komaki H."/>
            <person name="Tamura T."/>
        </authorList>
    </citation>
    <scope>NUCLEOTIDE SEQUENCE</scope>
    <source>
        <strain evidence="2">NBRC 107355</strain>
    </source>
</reference>
<dbReference type="Proteomes" id="UP000612808">
    <property type="component" value="Unassembled WGS sequence"/>
</dbReference>
<keyword evidence="1" id="KW-0812">Transmembrane</keyword>
<evidence type="ECO:0008006" key="4">
    <source>
        <dbReference type="Google" id="ProtNLM"/>
    </source>
</evidence>
<accession>A0A8J3N7D8</accession>
<dbReference type="Pfam" id="PF06912">
    <property type="entry name" value="DUF1275"/>
    <property type="match status" value="1"/>
</dbReference>
<proteinExistence type="predicted"/>
<dbReference type="RefSeq" id="WP_203653978.1">
    <property type="nucleotide sequence ID" value="NZ_BAAAZM010000016.1"/>
</dbReference>
<dbReference type="PANTHER" id="PTHR37314:SF4">
    <property type="entry name" value="UPF0700 TRANSMEMBRANE PROTEIN YOAK"/>
    <property type="match status" value="1"/>
</dbReference>
<protein>
    <recommendedName>
        <fullName evidence="4">DUF1275 domain-containing protein</fullName>
    </recommendedName>
</protein>
<evidence type="ECO:0000313" key="3">
    <source>
        <dbReference type="Proteomes" id="UP000612808"/>
    </source>
</evidence>
<organism evidence="2 3">
    <name type="scientific">Actinocatenispora rupis</name>
    <dbReference type="NCBI Taxonomy" id="519421"/>
    <lineage>
        <taxon>Bacteria</taxon>
        <taxon>Bacillati</taxon>
        <taxon>Actinomycetota</taxon>
        <taxon>Actinomycetes</taxon>
        <taxon>Micromonosporales</taxon>
        <taxon>Micromonosporaceae</taxon>
        <taxon>Actinocatenispora</taxon>
    </lineage>
</organism>
<feature type="transmembrane region" description="Helical" evidence="1">
    <location>
        <begin position="23"/>
        <end position="43"/>
    </location>
</feature>
<feature type="transmembrane region" description="Helical" evidence="1">
    <location>
        <begin position="50"/>
        <end position="68"/>
    </location>
</feature>
<feature type="transmembrane region" description="Helical" evidence="1">
    <location>
        <begin position="190"/>
        <end position="208"/>
    </location>
</feature>
<feature type="transmembrane region" description="Helical" evidence="1">
    <location>
        <begin position="214"/>
        <end position="234"/>
    </location>
</feature>
<feature type="transmembrane region" description="Helical" evidence="1">
    <location>
        <begin position="106"/>
        <end position="127"/>
    </location>
</feature>
<dbReference type="InterPro" id="IPR010699">
    <property type="entry name" value="DUF1275"/>
</dbReference>
<feature type="transmembrane region" description="Helical" evidence="1">
    <location>
        <begin position="74"/>
        <end position="94"/>
    </location>
</feature>
<dbReference type="PANTHER" id="PTHR37314">
    <property type="entry name" value="SLR0142 PROTEIN"/>
    <property type="match status" value="1"/>
</dbReference>
<gene>
    <name evidence="2" type="ORF">Aru02nite_01030</name>
</gene>
<comment type="caution">
    <text evidence="2">The sequence shown here is derived from an EMBL/GenBank/DDBJ whole genome shotgun (WGS) entry which is preliminary data.</text>
</comment>
<keyword evidence="1" id="KW-0472">Membrane</keyword>
<dbReference type="AlphaFoldDB" id="A0A8J3N7D8"/>
<evidence type="ECO:0000313" key="2">
    <source>
        <dbReference type="EMBL" id="GID09214.1"/>
    </source>
</evidence>
<name>A0A8J3N7D8_9ACTN</name>
<evidence type="ECO:0000256" key="1">
    <source>
        <dbReference type="SAM" id="Phobius"/>
    </source>
</evidence>
<keyword evidence="1" id="KW-1133">Transmembrane helix</keyword>
<sequence length="237" mass="23656">MDAAEPDDDAPVRHRGPRLVPDVLLVLLAAGAGATEAVSYLGLGRVLTAVMTGNLVLLGVAAGAGAGAEAVRSVVSLAGYVVGVAVAARFLGGTRADDTHPWPRRVTHAIGVQAAFQVLVWVGWLVANGRPEGVGQAVLVGVSAVAMGFQARSVQALALPAGSTTYLTGTLTTVTGRLAAGGPREGVPRLLALIAAMLAGAAIGALLISTARPAAPLLPLGLTVVVFAAAMVLGRRS</sequence>
<dbReference type="EMBL" id="BOMB01000001">
    <property type="protein sequence ID" value="GID09214.1"/>
    <property type="molecule type" value="Genomic_DNA"/>
</dbReference>
<keyword evidence="3" id="KW-1185">Reference proteome</keyword>